<feature type="region of interest" description="Disordered" evidence="1">
    <location>
        <begin position="209"/>
        <end position="236"/>
    </location>
</feature>
<dbReference type="PANTHER" id="PTHR10044">
    <property type="entry name" value="INHIBITOR OF APOPTOSIS"/>
    <property type="match status" value="1"/>
</dbReference>
<feature type="compositionally biased region" description="Basic and acidic residues" evidence="1">
    <location>
        <begin position="31"/>
        <end position="43"/>
    </location>
</feature>
<sequence>MPVIMEKEKFKELFPKDMDSKGMDPNGMDPKGMDQKGMDQKGMDQKGMECYKNRLNTFMTKEWKGEISMKDMAVAGFCCTGTTDEVVCYECRGVISNWSEFEVPSRLHKKIYPGCDFVIKLSENEIKKRTQFDSPQKEADSGETSNEEDAMEFFWSEFNRLMSFEKWPLSSPVDRYDLAATGFYCLDGTSTVMCVGCGKEVSDWKLGDRPKEKHQDVDGMSCPFATNQGSEEEDMDEVEIQQFIRRCISTKK</sequence>
<gene>
    <name evidence="2" type="ORF">BSL78_01446</name>
</gene>
<dbReference type="PANTHER" id="PTHR10044:SF139">
    <property type="entry name" value="DEATH-ASSOCIATED INHIBITOR OF APOPTOSIS 2"/>
    <property type="match status" value="1"/>
</dbReference>
<accession>A0A2G8LMZ6</accession>
<dbReference type="PROSITE" id="PS50143">
    <property type="entry name" value="BIR_REPEAT_2"/>
    <property type="match status" value="2"/>
</dbReference>
<dbReference type="EMBL" id="MRZV01000028">
    <property type="protein sequence ID" value="PIK61628.1"/>
    <property type="molecule type" value="Genomic_DNA"/>
</dbReference>
<dbReference type="AlphaFoldDB" id="A0A2G8LMZ6"/>
<dbReference type="Proteomes" id="UP000230750">
    <property type="component" value="Unassembled WGS sequence"/>
</dbReference>
<keyword evidence="3" id="KW-1185">Reference proteome</keyword>
<dbReference type="CDD" id="cd00022">
    <property type="entry name" value="BIR"/>
    <property type="match status" value="2"/>
</dbReference>
<dbReference type="GO" id="GO:0005737">
    <property type="term" value="C:cytoplasm"/>
    <property type="evidence" value="ECO:0007669"/>
    <property type="project" value="TreeGrafter"/>
</dbReference>
<dbReference type="GO" id="GO:0005634">
    <property type="term" value="C:nucleus"/>
    <property type="evidence" value="ECO:0007669"/>
    <property type="project" value="TreeGrafter"/>
</dbReference>
<feature type="region of interest" description="Disordered" evidence="1">
    <location>
        <begin position="16"/>
        <end position="43"/>
    </location>
</feature>
<comment type="caution">
    <text evidence="2">The sequence shown here is derived from an EMBL/GenBank/DDBJ whole genome shotgun (WGS) entry which is preliminary data.</text>
</comment>
<dbReference type="Pfam" id="PF00653">
    <property type="entry name" value="BIR"/>
    <property type="match status" value="2"/>
</dbReference>
<dbReference type="SMART" id="SM00238">
    <property type="entry name" value="BIR"/>
    <property type="match status" value="2"/>
</dbReference>
<evidence type="ECO:0000313" key="2">
    <source>
        <dbReference type="EMBL" id="PIK61628.1"/>
    </source>
</evidence>
<organism evidence="2 3">
    <name type="scientific">Stichopus japonicus</name>
    <name type="common">Sea cucumber</name>
    <dbReference type="NCBI Taxonomy" id="307972"/>
    <lineage>
        <taxon>Eukaryota</taxon>
        <taxon>Metazoa</taxon>
        <taxon>Echinodermata</taxon>
        <taxon>Eleutherozoa</taxon>
        <taxon>Echinozoa</taxon>
        <taxon>Holothuroidea</taxon>
        <taxon>Aspidochirotacea</taxon>
        <taxon>Aspidochirotida</taxon>
        <taxon>Stichopodidae</taxon>
        <taxon>Apostichopus</taxon>
    </lineage>
</organism>
<evidence type="ECO:0000313" key="3">
    <source>
        <dbReference type="Proteomes" id="UP000230750"/>
    </source>
</evidence>
<evidence type="ECO:0000256" key="1">
    <source>
        <dbReference type="SAM" id="MobiDB-lite"/>
    </source>
</evidence>
<dbReference type="STRING" id="307972.A0A2G8LMZ6"/>
<proteinExistence type="predicted"/>
<dbReference type="InterPro" id="IPR001370">
    <property type="entry name" value="BIR_rpt"/>
</dbReference>
<reference evidence="2 3" key="1">
    <citation type="journal article" date="2017" name="PLoS Biol.">
        <title>The sea cucumber genome provides insights into morphological evolution and visceral regeneration.</title>
        <authorList>
            <person name="Zhang X."/>
            <person name="Sun L."/>
            <person name="Yuan J."/>
            <person name="Sun Y."/>
            <person name="Gao Y."/>
            <person name="Zhang L."/>
            <person name="Li S."/>
            <person name="Dai H."/>
            <person name="Hamel J.F."/>
            <person name="Liu C."/>
            <person name="Yu Y."/>
            <person name="Liu S."/>
            <person name="Lin W."/>
            <person name="Guo K."/>
            <person name="Jin S."/>
            <person name="Xu P."/>
            <person name="Storey K.B."/>
            <person name="Huan P."/>
            <person name="Zhang T."/>
            <person name="Zhou Y."/>
            <person name="Zhang J."/>
            <person name="Lin C."/>
            <person name="Li X."/>
            <person name="Xing L."/>
            <person name="Huo D."/>
            <person name="Sun M."/>
            <person name="Wang L."/>
            <person name="Mercier A."/>
            <person name="Li F."/>
            <person name="Yang H."/>
            <person name="Xiang J."/>
        </authorList>
    </citation>
    <scope>NUCLEOTIDE SEQUENCE [LARGE SCALE GENOMIC DNA]</scope>
    <source>
        <strain evidence="2">Shaxun</strain>
        <tissue evidence="2">Muscle</tissue>
    </source>
</reference>
<dbReference type="OrthoDB" id="5855668at2759"/>
<dbReference type="Gene3D" id="1.10.1170.10">
    <property type="entry name" value="Inhibitor Of Apoptosis Protein (2mihbC-IAP-1), Chain A"/>
    <property type="match status" value="2"/>
</dbReference>
<dbReference type="InterPro" id="IPR050784">
    <property type="entry name" value="IAP"/>
</dbReference>
<dbReference type="SUPFAM" id="SSF57924">
    <property type="entry name" value="Inhibitor of apoptosis (IAP) repeat"/>
    <property type="match status" value="2"/>
</dbReference>
<protein>
    <submittedName>
        <fullName evidence="2">Baculoviral IAP repeat-containing protein 2</fullName>
    </submittedName>
</protein>
<name>A0A2G8LMZ6_STIJA</name>